<accession>A0A0G2EKM2</accession>
<dbReference type="Proteomes" id="UP000034182">
    <property type="component" value="Unassembled WGS sequence"/>
</dbReference>
<dbReference type="EMBL" id="LAQI01000073">
    <property type="protein sequence ID" value="KKY22731.1"/>
    <property type="molecule type" value="Genomic_DNA"/>
</dbReference>
<organism evidence="1 2">
    <name type="scientific">Diplodia seriata</name>
    <dbReference type="NCBI Taxonomy" id="420778"/>
    <lineage>
        <taxon>Eukaryota</taxon>
        <taxon>Fungi</taxon>
        <taxon>Dikarya</taxon>
        <taxon>Ascomycota</taxon>
        <taxon>Pezizomycotina</taxon>
        <taxon>Dothideomycetes</taxon>
        <taxon>Dothideomycetes incertae sedis</taxon>
        <taxon>Botryosphaeriales</taxon>
        <taxon>Botryosphaeriaceae</taxon>
        <taxon>Diplodia</taxon>
    </lineage>
</organism>
<evidence type="ECO:0000313" key="2">
    <source>
        <dbReference type="Proteomes" id="UP000034182"/>
    </source>
</evidence>
<protein>
    <submittedName>
        <fullName evidence="1">Uncharacterized protein</fullName>
    </submittedName>
</protein>
<evidence type="ECO:0000313" key="1">
    <source>
        <dbReference type="EMBL" id="KKY22731.1"/>
    </source>
</evidence>
<gene>
    <name evidence="1" type="ORF">UCDDS831_g03446</name>
</gene>
<comment type="caution">
    <text evidence="1">The sequence shown here is derived from an EMBL/GenBank/DDBJ whole genome shotgun (WGS) entry which is preliminary data.</text>
</comment>
<reference evidence="1 2" key="2">
    <citation type="submission" date="2015-05" db="EMBL/GenBank/DDBJ databases">
        <title>Distinctive expansion of gene families associated with plant cell wall degradation and secondary metabolism in the genomes of grapevine trunk pathogens.</title>
        <authorList>
            <person name="Lawrence D.P."/>
            <person name="Travadon R."/>
            <person name="Rolshausen P.E."/>
            <person name="Baumgartner K."/>
        </authorList>
    </citation>
    <scope>NUCLEOTIDE SEQUENCE [LARGE SCALE GENOMIC DNA]</scope>
    <source>
        <strain evidence="1">DS831</strain>
    </source>
</reference>
<reference evidence="1 2" key="1">
    <citation type="submission" date="2015-03" db="EMBL/GenBank/DDBJ databases">
        <authorList>
            <person name="Morales-Cruz A."/>
            <person name="Amrine K.C."/>
            <person name="Cantu D."/>
        </authorList>
    </citation>
    <scope>NUCLEOTIDE SEQUENCE [LARGE SCALE GENOMIC DNA]</scope>
    <source>
        <strain evidence="1">DS831</strain>
    </source>
</reference>
<dbReference type="AlphaFoldDB" id="A0A0G2EKM2"/>
<name>A0A0G2EKM2_9PEZI</name>
<proteinExistence type="predicted"/>
<sequence>MHILGSVSDTESLPRLWFAARGTSRLLRAAAEAAFPAAHLRRWLHVCSFKIPRAALAFHRLAEGDRERAAKRFKRDREDKWAVYGPEVINDQLHFRTFEAVLLGNENHRAYQNGYRDARRLRIERWIEKIEKDPKRAYTLRKKEIDAEWVPNFRMNAVRERLEKKMVEWGEEQYPQPSVIRKRLLESDVPMKRELCTLDNELAEDEGEWSHDDHFDSERYAELGLLWKGRTSEEVERIMQIRAYEAELDSLPPIKRRAYQNISQAVRI</sequence>